<feature type="domain" description="Aminotransferase class V" evidence="5">
    <location>
        <begin position="19"/>
        <end position="379"/>
    </location>
</feature>
<evidence type="ECO:0000256" key="1">
    <source>
        <dbReference type="ARBA" id="ARBA00001933"/>
    </source>
</evidence>
<dbReference type="PANTHER" id="PTHR43586">
    <property type="entry name" value="CYSTEINE DESULFURASE"/>
    <property type="match status" value="1"/>
</dbReference>
<gene>
    <name evidence="6" type="ORF">ACEZDE_32035</name>
</gene>
<dbReference type="EMBL" id="JBHFAB010000036">
    <property type="protein sequence ID" value="MFC1421238.1"/>
    <property type="molecule type" value="Genomic_DNA"/>
</dbReference>
<evidence type="ECO:0000256" key="3">
    <source>
        <dbReference type="RuleBase" id="RU004075"/>
    </source>
</evidence>
<evidence type="ECO:0000313" key="6">
    <source>
        <dbReference type="EMBL" id="MFC1421238.1"/>
    </source>
</evidence>
<comment type="similarity">
    <text evidence="3">Belongs to the class-V pyridoxal-phosphate-dependent aminotransferase family.</text>
</comment>
<dbReference type="Gene3D" id="3.40.640.10">
    <property type="entry name" value="Type I PLP-dependent aspartate aminotransferase-like (Major domain)"/>
    <property type="match status" value="1"/>
</dbReference>
<keyword evidence="2" id="KW-0663">Pyridoxal phosphate</keyword>
<dbReference type="GO" id="GO:0008483">
    <property type="term" value="F:transaminase activity"/>
    <property type="evidence" value="ECO:0007669"/>
    <property type="project" value="UniProtKB-KW"/>
</dbReference>
<evidence type="ECO:0000313" key="7">
    <source>
        <dbReference type="Proteomes" id="UP001592531"/>
    </source>
</evidence>
<keyword evidence="7" id="KW-1185">Reference proteome</keyword>
<comment type="caution">
    <text evidence="6">The sequence shown here is derived from an EMBL/GenBank/DDBJ whole genome shotgun (WGS) entry which is preliminary data.</text>
</comment>
<dbReference type="InterPro" id="IPR015424">
    <property type="entry name" value="PyrdxlP-dep_Trfase"/>
</dbReference>
<evidence type="ECO:0000259" key="5">
    <source>
        <dbReference type="Pfam" id="PF00266"/>
    </source>
</evidence>
<reference evidence="6 7" key="1">
    <citation type="submission" date="2024-09" db="EMBL/GenBank/DDBJ databases">
        <authorList>
            <person name="Lee S.D."/>
        </authorList>
    </citation>
    <scope>NUCLEOTIDE SEQUENCE [LARGE SCALE GENOMIC DNA]</scope>
    <source>
        <strain evidence="6 7">N8-3</strain>
    </source>
</reference>
<dbReference type="PANTHER" id="PTHR43586:SF24">
    <property type="entry name" value="BLR4730 PROTEIN"/>
    <property type="match status" value="1"/>
</dbReference>
<dbReference type="InterPro" id="IPR015422">
    <property type="entry name" value="PyrdxlP-dep_Trfase_small"/>
</dbReference>
<dbReference type="InterPro" id="IPR020578">
    <property type="entry name" value="Aminotrans_V_PyrdxlP_BS"/>
</dbReference>
<keyword evidence="6" id="KW-0032">Aminotransferase</keyword>
<dbReference type="Proteomes" id="UP001592531">
    <property type="component" value="Unassembled WGS sequence"/>
</dbReference>
<dbReference type="PROSITE" id="PS00595">
    <property type="entry name" value="AA_TRANSFER_CLASS_5"/>
    <property type="match status" value="1"/>
</dbReference>
<proteinExistence type="inferred from homology"/>
<accession>A0ABV6W5P8</accession>
<sequence length="389" mass="40872">MDIEALRRDTPGCANRVHLNNAGAGLLSRQTLAAVVGQLELEAAIGGYEAAEQQRERIDSTYRAIATLLGGRADEVALFDGATRAWQAAFSALRFRPGDRILTGRAEYASNVLAYLQAAARTGAEVVVVPDDASGQLDTAALARLIDGRTRLVGVSHVPTSGGLVNPVAEIGRITRAAGVPFLLDATQSVGQLPVDVAAIGCDLLAGTGRKFLRGPRGTGFLWVDTAALEYLDPAVAELRSAVRDGGRGFAWQPGAQRFETWERSPANILGLNAAVRQALALGPDRIGRRCAALGARLREQLDALPGVSTHDRGRERCAIVTARVAGLAAAEVAAALARKGVNVSVTAPADTRFDAGQRDAHPLVRLSPHYFSTEAELDLAVDAVAGLL</sequence>
<dbReference type="Gene3D" id="3.90.1150.10">
    <property type="entry name" value="Aspartate Aminotransferase, domain 1"/>
    <property type="match status" value="1"/>
</dbReference>
<name>A0ABV6W5P8_9ACTN</name>
<dbReference type="SUPFAM" id="SSF53383">
    <property type="entry name" value="PLP-dependent transferases"/>
    <property type="match status" value="1"/>
</dbReference>
<comment type="cofactor">
    <cofactor evidence="1 4">
        <name>pyridoxal 5'-phosphate</name>
        <dbReference type="ChEBI" id="CHEBI:597326"/>
    </cofactor>
</comment>
<dbReference type="InterPro" id="IPR015421">
    <property type="entry name" value="PyrdxlP-dep_Trfase_major"/>
</dbReference>
<evidence type="ECO:0000256" key="2">
    <source>
        <dbReference type="ARBA" id="ARBA00022898"/>
    </source>
</evidence>
<evidence type="ECO:0000256" key="4">
    <source>
        <dbReference type="RuleBase" id="RU004504"/>
    </source>
</evidence>
<dbReference type="InterPro" id="IPR000192">
    <property type="entry name" value="Aminotrans_V_dom"/>
</dbReference>
<keyword evidence="6" id="KW-0808">Transferase</keyword>
<dbReference type="RefSeq" id="WP_380544072.1">
    <property type="nucleotide sequence ID" value="NZ_JBHFAB010000036.1"/>
</dbReference>
<protein>
    <submittedName>
        <fullName evidence="6">Aminotransferase class V-fold PLP-dependent enzyme</fullName>
    </submittedName>
</protein>
<organism evidence="6 7">
    <name type="scientific">Streptacidiphilus cavernicola</name>
    <dbReference type="NCBI Taxonomy" id="3342716"/>
    <lineage>
        <taxon>Bacteria</taxon>
        <taxon>Bacillati</taxon>
        <taxon>Actinomycetota</taxon>
        <taxon>Actinomycetes</taxon>
        <taxon>Kitasatosporales</taxon>
        <taxon>Streptomycetaceae</taxon>
        <taxon>Streptacidiphilus</taxon>
    </lineage>
</organism>
<dbReference type="Pfam" id="PF00266">
    <property type="entry name" value="Aminotran_5"/>
    <property type="match status" value="1"/>
</dbReference>